<keyword evidence="11 12" id="KW-0131">Cell cycle</keyword>
<comment type="subunit">
    <text evidence="3">Forms a membrane-associated complex with FtsE.</text>
</comment>
<dbReference type="InterPro" id="IPR004513">
    <property type="entry name" value="FtsX"/>
</dbReference>
<dbReference type="Gene3D" id="3.30.70.3040">
    <property type="match status" value="1"/>
</dbReference>
<evidence type="ECO:0000256" key="5">
    <source>
        <dbReference type="ARBA" id="ARBA00022475"/>
    </source>
</evidence>
<keyword evidence="5 12" id="KW-1003">Cell membrane</keyword>
<dbReference type="GO" id="GO:0032153">
    <property type="term" value="C:cell division site"/>
    <property type="evidence" value="ECO:0007669"/>
    <property type="project" value="TreeGrafter"/>
</dbReference>
<dbReference type="InterPro" id="IPR040690">
    <property type="entry name" value="FtsX_ECD"/>
</dbReference>
<keyword evidence="7 12" id="KW-0132">Cell division</keyword>
<evidence type="ECO:0000256" key="11">
    <source>
        <dbReference type="ARBA" id="ARBA00023306"/>
    </source>
</evidence>
<keyword evidence="8 14" id="KW-0812">Transmembrane</keyword>
<feature type="transmembrane region" description="Helical" evidence="14">
    <location>
        <begin position="203"/>
        <end position="222"/>
    </location>
</feature>
<evidence type="ECO:0000256" key="12">
    <source>
        <dbReference type="PIRNR" id="PIRNR003097"/>
    </source>
</evidence>
<feature type="domain" description="ABC3 transporter permease C-terminal" evidence="15">
    <location>
        <begin position="205"/>
        <end position="322"/>
    </location>
</feature>
<comment type="similarity">
    <text evidence="2 12">Belongs to the ABC-4 integral membrane protein family. FtsX subfamily.</text>
</comment>
<dbReference type="GO" id="GO:0005886">
    <property type="term" value="C:plasma membrane"/>
    <property type="evidence" value="ECO:0007669"/>
    <property type="project" value="UniProtKB-SubCell"/>
</dbReference>
<evidence type="ECO:0000256" key="13">
    <source>
        <dbReference type="SAM" id="MobiDB-lite"/>
    </source>
</evidence>
<dbReference type="InterPro" id="IPR003838">
    <property type="entry name" value="ABC3_permease_C"/>
</dbReference>
<comment type="function">
    <text evidence="12">Part of the ABC transporter FtsEX involved in cellular division.</text>
</comment>
<dbReference type="PANTHER" id="PTHR47755">
    <property type="entry name" value="CELL DIVISION PROTEIN FTSX"/>
    <property type="match status" value="1"/>
</dbReference>
<keyword evidence="9 14" id="KW-1133">Transmembrane helix</keyword>
<dbReference type="RefSeq" id="WP_114696607.1">
    <property type="nucleotide sequence ID" value="NZ_QQOH01000004.1"/>
</dbReference>
<dbReference type="NCBIfam" id="TIGR00439">
    <property type="entry name" value="FtsX_Gneg"/>
    <property type="match status" value="1"/>
</dbReference>
<dbReference type="OrthoDB" id="9813411at2"/>
<proteinExistence type="inferred from homology"/>
<evidence type="ECO:0000256" key="6">
    <source>
        <dbReference type="ARBA" id="ARBA00022519"/>
    </source>
</evidence>
<protein>
    <recommendedName>
        <fullName evidence="4 12">Cell division protein FtsX</fullName>
    </recommendedName>
</protein>
<evidence type="ECO:0000256" key="4">
    <source>
        <dbReference type="ARBA" id="ARBA00021907"/>
    </source>
</evidence>
<evidence type="ECO:0000256" key="14">
    <source>
        <dbReference type="SAM" id="Phobius"/>
    </source>
</evidence>
<dbReference type="Pfam" id="PF18075">
    <property type="entry name" value="FtsX_ECD"/>
    <property type="match status" value="1"/>
</dbReference>
<comment type="subcellular location">
    <subcellularLocation>
        <location evidence="1">Cell inner membrane</location>
        <topology evidence="1">Multi-pass membrane protein</topology>
    </subcellularLocation>
</comment>
<feature type="transmembrane region" description="Helical" evidence="14">
    <location>
        <begin position="255"/>
        <end position="276"/>
    </location>
</feature>
<name>A0A369WAF1_9GAMM</name>
<evidence type="ECO:0000256" key="2">
    <source>
        <dbReference type="ARBA" id="ARBA00007379"/>
    </source>
</evidence>
<evidence type="ECO:0000256" key="8">
    <source>
        <dbReference type="ARBA" id="ARBA00022692"/>
    </source>
</evidence>
<accession>A0A369WAF1</accession>
<feature type="transmembrane region" description="Helical" evidence="14">
    <location>
        <begin position="296"/>
        <end position="320"/>
    </location>
</feature>
<evidence type="ECO:0000256" key="10">
    <source>
        <dbReference type="ARBA" id="ARBA00023136"/>
    </source>
</evidence>
<comment type="caution">
    <text evidence="17">The sequence shown here is derived from an EMBL/GenBank/DDBJ whole genome shotgun (WGS) entry which is preliminary data.</text>
</comment>
<keyword evidence="6 12" id="KW-0997">Cell inner membrane</keyword>
<dbReference type="Proteomes" id="UP000253769">
    <property type="component" value="Unassembled WGS sequence"/>
</dbReference>
<evidence type="ECO:0000259" key="15">
    <source>
        <dbReference type="Pfam" id="PF02687"/>
    </source>
</evidence>
<dbReference type="GO" id="GO:0051301">
    <property type="term" value="P:cell division"/>
    <property type="evidence" value="ECO:0007669"/>
    <property type="project" value="UniProtKB-KW"/>
</dbReference>
<evidence type="ECO:0000259" key="16">
    <source>
        <dbReference type="Pfam" id="PF18075"/>
    </source>
</evidence>
<evidence type="ECO:0000313" key="18">
    <source>
        <dbReference type="Proteomes" id="UP000253769"/>
    </source>
</evidence>
<feature type="domain" description="FtsX extracellular" evidence="16">
    <location>
        <begin position="88"/>
        <end position="182"/>
    </location>
</feature>
<dbReference type="InterPro" id="IPR047590">
    <property type="entry name" value="FtsX_proteobact-type"/>
</dbReference>
<gene>
    <name evidence="17" type="ORF">DV711_15390</name>
</gene>
<keyword evidence="18" id="KW-1185">Reference proteome</keyword>
<evidence type="ECO:0000256" key="7">
    <source>
        <dbReference type="ARBA" id="ARBA00022618"/>
    </source>
</evidence>
<evidence type="ECO:0000256" key="1">
    <source>
        <dbReference type="ARBA" id="ARBA00004429"/>
    </source>
</evidence>
<evidence type="ECO:0000256" key="9">
    <source>
        <dbReference type="ARBA" id="ARBA00022989"/>
    </source>
</evidence>
<dbReference type="PANTHER" id="PTHR47755:SF1">
    <property type="entry name" value="CELL DIVISION PROTEIN FTSX"/>
    <property type="match status" value="1"/>
</dbReference>
<dbReference type="PIRSF" id="PIRSF003097">
    <property type="entry name" value="FtsX"/>
    <property type="match status" value="1"/>
</dbReference>
<evidence type="ECO:0000313" key="17">
    <source>
        <dbReference type="EMBL" id="RDE18988.1"/>
    </source>
</evidence>
<dbReference type="EMBL" id="QQOH01000004">
    <property type="protein sequence ID" value="RDE18988.1"/>
    <property type="molecule type" value="Genomic_DNA"/>
</dbReference>
<feature type="transmembrane region" description="Helical" evidence="14">
    <location>
        <begin position="50"/>
        <end position="73"/>
    </location>
</feature>
<organism evidence="17 18">
    <name type="scientific">Motiliproteus coralliicola</name>
    <dbReference type="NCBI Taxonomy" id="2283196"/>
    <lineage>
        <taxon>Bacteria</taxon>
        <taxon>Pseudomonadati</taxon>
        <taxon>Pseudomonadota</taxon>
        <taxon>Gammaproteobacteria</taxon>
        <taxon>Oceanospirillales</taxon>
        <taxon>Oceanospirillaceae</taxon>
        <taxon>Motiliproteus</taxon>
    </lineage>
</organism>
<keyword evidence="10 12" id="KW-0472">Membrane</keyword>
<dbReference type="AlphaFoldDB" id="A0A369WAF1"/>
<reference evidence="17 18" key="1">
    <citation type="submission" date="2018-07" db="EMBL/GenBank/DDBJ databases">
        <title>Motiliproteus coralliicola sp. nov., a bacterium isolated from Coral.</title>
        <authorList>
            <person name="Wang G."/>
        </authorList>
    </citation>
    <scope>NUCLEOTIDE SEQUENCE [LARGE SCALE GENOMIC DNA]</scope>
    <source>
        <strain evidence="17 18">C34</strain>
    </source>
</reference>
<dbReference type="Pfam" id="PF02687">
    <property type="entry name" value="FtsX"/>
    <property type="match status" value="1"/>
</dbReference>
<feature type="region of interest" description="Disordered" evidence="13">
    <location>
        <begin position="1"/>
        <end position="28"/>
    </location>
</feature>
<evidence type="ECO:0000256" key="3">
    <source>
        <dbReference type="ARBA" id="ARBA00011160"/>
    </source>
</evidence>
<sequence length="330" mass="36331">MRSSPQQDKPKARGSASTQQPDLKDRGGSYLNHHFETAKVSWQRLMATPLATLMTLMMIAIALSLPGVLYVGLQNVEQLGQRWQGSAQLSVFLADALSEAEGRDLAQQLSDNSQFSQLSYLSKDEALAEFKAYAGFGNALELLKENPLPAVILITPSTDYLLSDDLSNLTQQLLSLDGVDDVRVDMDWVQRLQAMVTLGQRTVLLLGLLLALGVVLVVGNTIRLEIQNRRDEIIVVKLVGGTDSFVRRPFLYTGFWYGIGAGLVAWLLVQLSLWYLGTVVDRLIQLYHSEFQLQGLGLGATLLLMLIAVTLGSGGAWLAVLRHLRAIEPR</sequence>